<comment type="subcellular location">
    <subcellularLocation>
        <location evidence="1">Membrane</location>
        <topology evidence="1">Multi-pass membrane protein</topology>
    </subcellularLocation>
</comment>
<evidence type="ECO:0000313" key="9">
    <source>
        <dbReference type="Proteomes" id="UP000186879"/>
    </source>
</evidence>
<evidence type="ECO:0000256" key="3">
    <source>
        <dbReference type="ARBA" id="ARBA00022692"/>
    </source>
</evidence>
<sequence length="264" mass="29988">MPDYFLGFVPGDSFLHKLDPRTKLIATMLISILIFRLHVTGLVLIFALFIVLYYLSSVRIAMLRNLRPIAPFLILIFIFQLFLIPGNSFMDLYGFSATSEGFYEGLRIVGRFILLIQFASLLAATTSPAHMTAGVERLLRPLPGKILGVSSFEIATMMSLSIHLVPVLNRFLKEVYQAQLCRGLGRQKRISGLVSLAVPLLRGAFRMMDDISLGMESRCYQGNYRTSLFELKMEKYDWVVLMLVFILLLAFWNLSITLLPSYQI</sequence>
<keyword evidence="2" id="KW-1003">Cell membrane</keyword>
<dbReference type="PANTHER" id="PTHR34857">
    <property type="entry name" value="SLL0384 PROTEIN"/>
    <property type="match status" value="1"/>
</dbReference>
<reference evidence="7 9" key="1">
    <citation type="submission" date="2016-10" db="EMBL/GenBank/DDBJ databases">
        <title>Methanohalophilus halophilus.</title>
        <authorList>
            <person name="L'haridon S."/>
        </authorList>
    </citation>
    <scope>NUCLEOTIDE SEQUENCE [LARGE SCALE GENOMIC DNA]</scope>
    <source>
        <strain evidence="7 9">Z-7982</strain>
    </source>
</reference>
<evidence type="ECO:0000313" key="7">
    <source>
        <dbReference type="EMBL" id="APH38465.1"/>
    </source>
</evidence>
<dbReference type="AlphaFoldDB" id="A0A1L3Q0T6"/>
<evidence type="ECO:0000256" key="6">
    <source>
        <dbReference type="SAM" id="Phobius"/>
    </source>
</evidence>
<dbReference type="InterPro" id="IPR051611">
    <property type="entry name" value="ECF_transporter_component"/>
</dbReference>
<dbReference type="GO" id="GO:0005886">
    <property type="term" value="C:plasma membrane"/>
    <property type="evidence" value="ECO:0007669"/>
    <property type="project" value="UniProtKB-ARBA"/>
</dbReference>
<dbReference type="KEGG" id="mhaz:BHR79_02485"/>
<keyword evidence="9" id="KW-1185">Reference proteome</keyword>
<dbReference type="CDD" id="cd16914">
    <property type="entry name" value="EcfT"/>
    <property type="match status" value="1"/>
</dbReference>
<dbReference type="EMBL" id="CP017921">
    <property type="protein sequence ID" value="APH38465.1"/>
    <property type="molecule type" value="Genomic_DNA"/>
</dbReference>
<dbReference type="STRING" id="2177.BHR79_02485"/>
<protein>
    <submittedName>
        <fullName evidence="8">Energy-coupling factor transport system permease protein</fullName>
    </submittedName>
</protein>
<dbReference type="RefSeq" id="WP_072560857.1">
    <property type="nucleotide sequence ID" value="NZ_RJJG01000001.1"/>
</dbReference>
<evidence type="ECO:0000313" key="8">
    <source>
        <dbReference type="EMBL" id="SDW09356.1"/>
    </source>
</evidence>
<organism evidence="7 9">
    <name type="scientific">Methanohalophilus halophilus</name>
    <dbReference type="NCBI Taxonomy" id="2177"/>
    <lineage>
        <taxon>Archaea</taxon>
        <taxon>Methanobacteriati</taxon>
        <taxon>Methanobacteriota</taxon>
        <taxon>Stenosarchaea group</taxon>
        <taxon>Methanomicrobia</taxon>
        <taxon>Methanosarcinales</taxon>
        <taxon>Methanosarcinaceae</taxon>
        <taxon>Methanohalophilus</taxon>
    </lineage>
</organism>
<reference evidence="8 10" key="2">
    <citation type="submission" date="2016-10" db="EMBL/GenBank/DDBJ databases">
        <authorList>
            <person name="de Groot N.N."/>
        </authorList>
    </citation>
    <scope>NUCLEOTIDE SEQUENCE [LARGE SCALE GENOMIC DNA]</scope>
    <source>
        <strain evidence="8 10">Z-7982</strain>
    </source>
</reference>
<name>A0A1L3Q0T6_9EURY</name>
<evidence type="ECO:0000256" key="2">
    <source>
        <dbReference type="ARBA" id="ARBA00022475"/>
    </source>
</evidence>
<accession>A0A1L3Q0T6</accession>
<feature type="transmembrane region" description="Helical" evidence="6">
    <location>
        <begin position="66"/>
        <end position="85"/>
    </location>
</feature>
<keyword evidence="4 6" id="KW-1133">Transmembrane helix</keyword>
<dbReference type="InterPro" id="IPR003339">
    <property type="entry name" value="ABC/ECF_trnsptr_transmembrane"/>
</dbReference>
<keyword evidence="5 6" id="KW-0472">Membrane</keyword>
<evidence type="ECO:0000313" key="10">
    <source>
        <dbReference type="Proteomes" id="UP000198669"/>
    </source>
</evidence>
<proteinExistence type="predicted"/>
<feature type="transmembrane region" description="Helical" evidence="6">
    <location>
        <begin position="238"/>
        <end position="259"/>
    </location>
</feature>
<dbReference type="Proteomes" id="UP000198669">
    <property type="component" value="Unassembled WGS sequence"/>
</dbReference>
<keyword evidence="3 6" id="KW-0812">Transmembrane</keyword>
<dbReference type="Proteomes" id="UP000186879">
    <property type="component" value="Chromosome"/>
</dbReference>
<dbReference type="PANTHER" id="PTHR34857:SF2">
    <property type="entry name" value="SLL0384 PROTEIN"/>
    <property type="match status" value="1"/>
</dbReference>
<evidence type="ECO:0000256" key="1">
    <source>
        <dbReference type="ARBA" id="ARBA00004141"/>
    </source>
</evidence>
<feature type="transmembrane region" description="Helical" evidence="6">
    <location>
        <begin position="24"/>
        <end position="54"/>
    </location>
</feature>
<feature type="transmembrane region" description="Helical" evidence="6">
    <location>
        <begin position="105"/>
        <end position="125"/>
    </location>
</feature>
<evidence type="ECO:0000256" key="4">
    <source>
        <dbReference type="ARBA" id="ARBA00022989"/>
    </source>
</evidence>
<evidence type="ECO:0000256" key="5">
    <source>
        <dbReference type="ARBA" id="ARBA00023136"/>
    </source>
</evidence>
<dbReference type="EMBL" id="FNMU01000001">
    <property type="protein sequence ID" value="SDW09356.1"/>
    <property type="molecule type" value="Genomic_DNA"/>
</dbReference>
<dbReference type="Pfam" id="PF02361">
    <property type="entry name" value="CbiQ"/>
    <property type="match status" value="1"/>
</dbReference>
<gene>
    <name evidence="7" type="ORF">BHR79_02485</name>
    <name evidence="8" type="ORF">SAMN04515625_0324</name>
</gene>